<evidence type="ECO:0000313" key="21">
    <source>
        <dbReference type="EMBL" id="AOE43289.1"/>
    </source>
</evidence>
<dbReference type="UniPathway" id="UPA00068">
    <property type="reaction ID" value="UER00107"/>
</dbReference>
<comment type="subcellular location">
    <subcellularLocation>
        <location evidence="1">Mitochondrion</location>
    </subcellularLocation>
</comment>
<evidence type="ECO:0000256" key="2">
    <source>
        <dbReference type="ARBA" id="ARBA00004828"/>
    </source>
</evidence>
<evidence type="ECO:0000256" key="19">
    <source>
        <dbReference type="PROSITE-ProRule" id="PRU10010"/>
    </source>
</evidence>
<dbReference type="GO" id="GO:0006526">
    <property type="term" value="P:L-arginine biosynthetic process"/>
    <property type="evidence" value="ECO:0007669"/>
    <property type="project" value="UniProtKB-UniPathway"/>
</dbReference>
<evidence type="ECO:0000256" key="9">
    <source>
        <dbReference type="ARBA" id="ARBA00022679"/>
    </source>
</evidence>
<evidence type="ECO:0000256" key="13">
    <source>
        <dbReference type="ARBA" id="ARBA00022857"/>
    </source>
</evidence>
<dbReference type="InterPro" id="IPR001048">
    <property type="entry name" value="Asp/Glu/Uridylate_kinase"/>
</dbReference>
<dbReference type="InterPro" id="IPR004662">
    <property type="entry name" value="AcgluKinase_fam"/>
</dbReference>
<evidence type="ECO:0000256" key="6">
    <source>
        <dbReference type="ARBA" id="ARBA00013065"/>
    </source>
</evidence>
<evidence type="ECO:0000259" key="20">
    <source>
        <dbReference type="PROSITE" id="PS51731"/>
    </source>
</evidence>
<dbReference type="Pfam" id="PF04768">
    <property type="entry name" value="NAT"/>
    <property type="match status" value="1"/>
</dbReference>
<dbReference type="InterPro" id="IPR036291">
    <property type="entry name" value="NAD(P)-bd_dom_sf"/>
</dbReference>
<dbReference type="CDD" id="cd24149">
    <property type="entry name" value="AGPR_N_ARG5_6_like"/>
    <property type="match status" value="1"/>
</dbReference>
<dbReference type="GO" id="GO:0005524">
    <property type="term" value="F:ATP binding"/>
    <property type="evidence" value="ECO:0007669"/>
    <property type="project" value="UniProtKB-KW"/>
</dbReference>
<evidence type="ECO:0000256" key="5">
    <source>
        <dbReference type="ARBA" id="ARBA00007239"/>
    </source>
</evidence>
<evidence type="ECO:0000256" key="14">
    <source>
        <dbReference type="ARBA" id="ARBA00022946"/>
    </source>
</evidence>
<dbReference type="PANTHER" id="PTHR23342">
    <property type="entry name" value="N-ACETYLGLUTAMATE SYNTHASE"/>
    <property type="match status" value="1"/>
</dbReference>
<keyword evidence="14" id="KW-0809">Transit peptide</keyword>
<dbReference type="GO" id="GO:0070401">
    <property type="term" value="F:NADP+ binding"/>
    <property type="evidence" value="ECO:0007669"/>
    <property type="project" value="InterPro"/>
</dbReference>
<organism evidence="21">
    <name type="scientific">Cavenderia deminutiva</name>
    <dbReference type="NCBI Taxonomy" id="361123"/>
    <lineage>
        <taxon>Eukaryota</taxon>
        <taxon>Amoebozoa</taxon>
        <taxon>Evosea</taxon>
        <taxon>Eumycetozoa</taxon>
        <taxon>Dictyostelia</taxon>
        <taxon>Acytosteliales</taxon>
        <taxon>Cavenderiaceae</taxon>
        <taxon>Cavenderia</taxon>
    </lineage>
</organism>
<name>A0A1L2FV04_9MYCE</name>
<proteinExistence type="inferred from homology"/>
<dbReference type="PANTHER" id="PTHR23342:SF0">
    <property type="entry name" value="N-ACETYLGLUTAMATE SYNTHASE, MITOCHONDRIAL"/>
    <property type="match status" value="1"/>
</dbReference>
<dbReference type="Pfam" id="PF01118">
    <property type="entry name" value="Semialdhyde_dh"/>
    <property type="match status" value="1"/>
</dbReference>
<dbReference type="CDD" id="cd04252">
    <property type="entry name" value="AAK_NAGK-fArgBP"/>
    <property type="match status" value="1"/>
</dbReference>
<keyword evidence="8" id="KW-0028">Amino-acid biosynthesis</keyword>
<keyword evidence="17" id="KW-0511">Multifunctional enzyme</keyword>
<dbReference type="InterPro" id="IPR023013">
    <property type="entry name" value="AGPR_AS"/>
</dbReference>
<dbReference type="PROSITE" id="PS51731">
    <property type="entry name" value="GNAT_NAGS"/>
    <property type="match status" value="1"/>
</dbReference>
<dbReference type="SUPFAM" id="SSF55347">
    <property type="entry name" value="Glyceraldehyde-3-phosphate dehydrogenase-like, C-terminal domain"/>
    <property type="match status" value="1"/>
</dbReference>
<evidence type="ECO:0000256" key="12">
    <source>
        <dbReference type="ARBA" id="ARBA00022840"/>
    </source>
</evidence>
<dbReference type="HAMAP" id="MF_00150">
    <property type="entry name" value="ArgC_type1"/>
    <property type="match status" value="1"/>
</dbReference>
<dbReference type="GO" id="GO:0051287">
    <property type="term" value="F:NAD binding"/>
    <property type="evidence" value="ECO:0007669"/>
    <property type="project" value="InterPro"/>
</dbReference>
<dbReference type="InterPro" id="IPR000534">
    <property type="entry name" value="Semialdehyde_DH_NAD-bd"/>
</dbReference>
<dbReference type="Pfam" id="PF22698">
    <property type="entry name" value="Semialdhyde_dhC_1"/>
    <property type="match status" value="1"/>
</dbReference>
<dbReference type="InterPro" id="IPR000706">
    <property type="entry name" value="AGPR_type-1"/>
</dbReference>
<dbReference type="Gene3D" id="3.40.1160.10">
    <property type="entry name" value="Acetylglutamate kinase-like"/>
    <property type="match status" value="1"/>
</dbReference>
<reference evidence="21" key="1">
    <citation type="submission" date="2016-06" db="EMBL/GenBank/DDBJ databases">
        <title>A core phylogeny of Dictyostelia derived from 50 functionally divergent proteins retrieved from five existing and six newly sequenced genomes.</title>
        <authorList>
            <person name="Singh R."/>
            <person name="Schilde C."/>
            <person name="Gezzard T."/>
            <person name="Schaap P."/>
        </authorList>
    </citation>
    <scope>NUCLEOTIDE SEQUENCE</scope>
    <source>
        <strain evidence="21">MexM19A</strain>
    </source>
</reference>
<dbReference type="SUPFAM" id="SSF51735">
    <property type="entry name" value="NAD(P)-binding Rossmann-fold domains"/>
    <property type="match status" value="1"/>
</dbReference>
<dbReference type="AlphaFoldDB" id="A0A1L2FV04"/>
<evidence type="ECO:0000256" key="15">
    <source>
        <dbReference type="ARBA" id="ARBA00023002"/>
    </source>
</evidence>
<keyword evidence="7" id="KW-0055">Arginine biosynthesis</keyword>
<comment type="similarity">
    <text evidence="5">In the C-terminal section; belongs to the NAGSA dehydrogenase family.</text>
</comment>
<dbReference type="GO" id="GO:0003942">
    <property type="term" value="F:N-acetyl-gamma-glutamyl-phosphate reductase activity"/>
    <property type="evidence" value="ECO:0007669"/>
    <property type="project" value="InterPro"/>
</dbReference>
<dbReference type="PROSITE" id="PS01224">
    <property type="entry name" value="ARGC"/>
    <property type="match status" value="1"/>
</dbReference>
<sequence length="754" mass="81198">MNALIQSLNFLRKIGLFPVVVHGGGPQLNAELAAANEPAEYVEGLRVTPPSVLAIAQRVFARENLKIVDALEASGTRARPITQGVYIGTPLDPATYGFVGAVSRIQTDALANAISGDYVPVVSSLAMTETGQVLNINADVAALELAKALRPLKIVFVNVTAGMRDGDGKVMRHIVLDEQYDGLMKQPWVKHGTKLKLKEFKSCLDVLPPATSITITSPGLLQKELFSRNGGGTTVEKGSAVLDQSSSSFCFKRLSTLLGISGQSPASIKQIVQDRKLKVFVNASYSAGLVLSPLPSSPSVYHVDHFAFDRSAIDDESADSVLRAALSQHPSLIWNSAPHVRALPEIAEALTSWFKKVSQGYASVEGSEGDQVYWTGIPVAEIQRPMSLCLGIKSAQLPFANLIRNGSSPSEQAQLNVNPDKKSKKRIGLLGARGFTGGHLVRLIGNHDNVEMVLAASSTNFGKPVTTEFPHLRGTPAEHLLFSQVTADNIAKYTSDNGVDGWFMALPDQVSRPYVEALDGMSSATPQPVLVDLSADHRFDSTWVYGSPETNRAAIRGARRIANPGCYATGMYLTLYPLVRAGLIDPSAPPACFGVSGYSGAGSKPSDKNDTKRLADNLLPYKLIGHTHEREVTHQLGGSHPLFFTPHVGQFFQGITVTSSMKLTRAATRDEIISLYKRAYENEPLVRLDFDNIPEVKSNANKHTLTIGGLTVEGNHMVAITTLDNLLKGAATQAIQNMNLCFGLDELSGIKNEL</sequence>
<dbReference type="GO" id="GO:0005759">
    <property type="term" value="C:mitochondrial matrix"/>
    <property type="evidence" value="ECO:0007669"/>
    <property type="project" value="TreeGrafter"/>
</dbReference>
<dbReference type="EMBL" id="KX539444">
    <property type="protein sequence ID" value="AOE43289.1"/>
    <property type="molecule type" value="Genomic_DNA"/>
</dbReference>
<evidence type="ECO:0000256" key="18">
    <source>
        <dbReference type="ARBA" id="ARBA00048141"/>
    </source>
</evidence>
<keyword evidence="10" id="KW-0547">Nucleotide-binding</keyword>
<evidence type="ECO:0000256" key="3">
    <source>
        <dbReference type="ARBA" id="ARBA00004862"/>
    </source>
</evidence>
<dbReference type="InterPro" id="IPR058924">
    <property type="entry name" value="AGPR_dimerisation_dom"/>
</dbReference>
<dbReference type="NCBIfam" id="TIGR01850">
    <property type="entry name" value="argC"/>
    <property type="match status" value="1"/>
</dbReference>
<keyword evidence="15" id="KW-0560">Oxidoreductase</keyword>
<feature type="domain" description="N-acetyltransferase" evidence="20">
    <location>
        <begin position="230"/>
        <end position="398"/>
    </location>
</feature>
<dbReference type="Gene3D" id="3.30.360.10">
    <property type="entry name" value="Dihydrodipicolinate Reductase, domain 2"/>
    <property type="match status" value="1"/>
</dbReference>
<dbReference type="Gene3D" id="3.40.630.30">
    <property type="match status" value="1"/>
</dbReference>
<dbReference type="InterPro" id="IPR006855">
    <property type="entry name" value="Vertebrate-like_GNAT_dom"/>
</dbReference>
<protein>
    <recommendedName>
        <fullName evidence="6">acetylglutamate kinase</fullName>
        <ecNumber evidence="6">2.7.2.8</ecNumber>
    </recommendedName>
</protein>
<evidence type="ECO:0000256" key="16">
    <source>
        <dbReference type="ARBA" id="ARBA00023128"/>
    </source>
</evidence>
<evidence type="ECO:0000256" key="8">
    <source>
        <dbReference type="ARBA" id="ARBA00022605"/>
    </source>
</evidence>
<dbReference type="Pfam" id="PF00696">
    <property type="entry name" value="AA_kinase"/>
    <property type="match status" value="1"/>
</dbReference>
<dbReference type="Gene3D" id="3.40.50.720">
    <property type="entry name" value="NAD(P)-binding Rossmann-like Domain"/>
    <property type="match status" value="1"/>
</dbReference>
<comment type="pathway">
    <text evidence="2">Amino-acid biosynthesis; L-arginine biosynthesis; N(2)-acetyl-L-ornithine from L-glutamate: step 2/4.</text>
</comment>
<accession>A0A1L2FV04</accession>
<comment type="similarity">
    <text evidence="4">In the N-terminal section; belongs to the acetylglutamate kinase family.</text>
</comment>
<comment type="pathway">
    <text evidence="3">Amino-acid biosynthesis; L-arginine biosynthesis; N(2)-acetyl-L-ornithine from L-glutamate: step 3/4.</text>
</comment>
<dbReference type="SMR" id="A0A1L2FV04"/>
<comment type="catalytic activity">
    <reaction evidence="18">
        <text>N-acetyl-L-glutamate + ATP = N-acetyl-L-glutamyl 5-phosphate + ADP</text>
        <dbReference type="Rhea" id="RHEA:14629"/>
        <dbReference type="ChEBI" id="CHEBI:30616"/>
        <dbReference type="ChEBI" id="CHEBI:44337"/>
        <dbReference type="ChEBI" id="CHEBI:57936"/>
        <dbReference type="ChEBI" id="CHEBI:456216"/>
        <dbReference type="EC" id="2.7.2.8"/>
    </reaction>
</comment>
<keyword evidence="12" id="KW-0067">ATP-binding</keyword>
<gene>
    <name evidence="21" type="primary">argC</name>
</gene>
<dbReference type="SMART" id="SM00859">
    <property type="entry name" value="Semialdhyde_dh"/>
    <property type="match status" value="1"/>
</dbReference>
<dbReference type="InterPro" id="IPR041734">
    <property type="entry name" value="NAGK-fArgBP"/>
</dbReference>
<feature type="active site" evidence="19">
    <location>
        <position position="566"/>
    </location>
</feature>
<evidence type="ECO:0000256" key="1">
    <source>
        <dbReference type="ARBA" id="ARBA00004173"/>
    </source>
</evidence>
<keyword evidence="16" id="KW-0496">Mitochondrion</keyword>
<evidence type="ECO:0000256" key="17">
    <source>
        <dbReference type="ARBA" id="ARBA00023268"/>
    </source>
</evidence>
<evidence type="ECO:0000256" key="7">
    <source>
        <dbReference type="ARBA" id="ARBA00022571"/>
    </source>
</evidence>
<dbReference type="GO" id="GO:0003991">
    <property type="term" value="F:acetylglutamate kinase activity"/>
    <property type="evidence" value="ECO:0007669"/>
    <property type="project" value="UniProtKB-EC"/>
</dbReference>
<dbReference type="SUPFAM" id="SSF53633">
    <property type="entry name" value="Carbamate kinase-like"/>
    <property type="match status" value="1"/>
</dbReference>
<evidence type="ECO:0000256" key="10">
    <source>
        <dbReference type="ARBA" id="ARBA00022741"/>
    </source>
</evidence>
<dbReference type="FunFam" id="3.40.1160.10:FF:000046">
    <property type="entry name" value="N-acetylglutamate kinase / N-acetylglutamate synthase"/>
    <property type="match status" value="1"/>
</dbReference>
<evidence type="ECO:0000256" key="4">
    <source>
        <dbReference type="ARBA" id="ARBA00006830"/>
    </source>
</evidence>
<dbReference type="EC" id="2.7.2.8" evidence="6"/>
<keyword evidence="13" id="KW-0521">NADP</keyword>
<evidence type="ECO:0000256" key="11">
    <source>
        <dbReference type="ARBA" id="ARBA00022777"/>
    </source>
</evidence>
<dbReference type="NCBIfam" id="TIGR00761">
    <property type="entry name" value="argB"/>
    <property type="match status" value="1"/>
</dbReference>
<dbReference type="InterPro" id="IPR036393">
    <property type="entry name" value="AceGlu_kinase-like_sf"/>
</dbReference>
<keyword evidence="9" id="KW-0808">Transferase</keyword>
<dbReference type="CDD" id="cd23936">
    <property type="entry name" value="AGPR_C_ARG5_6_like"/>
    <property type="match status" value="1"/>
</dbReference>
<keyword evidence="11" id="KW-0418">Kinase</keyword>